<protein>
    <submittedName>
        <fullName evidence="8">HlyIII-domain-containing protein</fullName>
    </submittedName>
</protein>
<name>A0A6A6AQ61_9PLEO</name>
<keyword evidence="3 7" id="KW-0812">Transmembrane</keyword>
<comment type="subcellular location">
    <subcellularLocation>
        <location evidence="1">Membrane</location>
        <topology evidence="1">Multi-pass membrane protein</topology>
    </subcellularLocation>
</comment>
<comment type="similarity">
    <text evidence="2">Belongs to the ADIPOR family.</text>
</comment>
<gene>
    <name evidence="8" type="ORF">P153DRAFT_307967</name>
</gene>
<keyword evidence="4 7" id="KW-1133">Transmembrane helix</keyword>
<evidence type="ECO:0000313" key="9">
    <source>
        <dbReference type="Proteomes" id="UP000799771"/>
    </source>
</evidence>
<evidence type="ECO:0000256" key="1">
    <source>
        <dbReference type="ARBA" id="ARBA00004141"/>
    </source>
</evidence>
<dbReference type="GO" id="GO:0046872">
    <property type="term" value="F:metal ion binding"/>
    <property type="evidence" value="ECO:0007669"/>
    <property type="project" value="UniProtKB-KW"/>
</dbReference>
<proteinExistence type="inferred from homology"/>
<feature type="transmembrane region" description="Helical" evidence="7">
    <location>
        <begin position="232"/>
        <end position="253"/>
    </location>
</feature>
<accession>A0A6A6AQ61</accession>
<evidence type="ECO:0000313" key="8">
    <source>
        <dbReference type="EMBL" id="KAF2133298.1"/>
    </source>
</evidence>
<feature type="binding site" evidence="6">
    <location>
        <position position="271"/>
    </location>
    <ligand>
        <name>Zn(2+)</name>
        <dbReference type="ChEBI" id="CHEBI:29105"/>
    </ligand>
</feature>
<evidence type="ECO:0000256" key="6">
    <source>
        <dbReference type="PIRSR" id="PIRSR604254-1"/>
    </source>
</evidence>
<organism evidence="8 9">
    <name type="scientific">Dothidotthia symphoricarpi CBS 119687</name>
    <dbReference type="NCBI Taxonomy" id="1392245"/>
    <lineage>
        <taxon>Eukaryota</taxon>
        <taxon>Fungi</taxon>
        <taxon>Dikarya</taxon>
        <taxon>Ascomycota</taxon>
        <taxon>Pezizomycotina</taxon>
        <taxon>Dothideomycetes</taxon>
        <taxon>Pleosporomycetidae</taxon>
        <taxon>Pleosporales</taxon>
        <taxon>Dothidotthiaceae</taxon>
        <taxon>Dothidotthia</taxon>
    </lineage>
</organism>
<feature type="binding site" evidence="6">
    <location>
        <position position="125"/>
    </location>
    <ligand>
        <name>Zn(2+)</name>
        <dbReference type="ChEBI" id="CHEBI:29105"/>
    </ligand>
</feature>
<sequence>MDTAKATLSKAAETSKTLEKNLSQKLTYLWHEIPPWQQDNHYIQTGYRPASNSYSKSFRSLAYIHNETVNIYTHLLGALSALVASAVLYSTLAPRYETATKEDVYVFSCFFLGAMACLGMSATYHTIQNHSHEVAVWGNKLDYLGIVFLIWGSFVPVLYYGFQEEPRLMRRYWAMITTLAAATSLVSTHPSFRTPALRPFRALMFVLMGLSAVFPVLHGTRLYGVAHMRQSVGLGWVVLEGVLYIAGAGLYAARVPERLAPGKFDIWGSSHQIFHVLVVAAAACHCVGLVKAFDYMHGIGMGIRL</sequence>
<evidence type="ECO:0000256" key="3">
    <source>
        <dbReference type="ARBA" id="ARBA00022692"/>
    </source>
</evidence>
<evidence type="ECO:0000256" key="4">
    <source>
        <dbReference type="ARBA" id="ARBA00022989"/>
    </source>
</evidence>
<keyword evidence="6" id="KW-0862">Zinc</keyword>
<dbReference type="PANTHER" id="PTHR20855:SF52">
    <property type="entry name" value="ADIPONECTIN RECEPTOR PROTEIN"/>
    <property type="match status" value="1"/>
</dbReference>
<feature type="transmembrane region" description="Helical" evidence="7">
    <location>
        <begin position="172"/>
        <end position="190"/>
    </location>
</feature>
<dbReference type="Proteomes" id="UP000799771">
    <property type="component" value="Unassembled WGS sequence"/>
</dbReference>
<reference evidence="8" key="1">
    <citation type="journal article" date="2020" name="Stud. Mycol.">
        <title>101 Dothideomycetes genomes: a test case for predicting lifestyles and emergence of pathogens.</title>
        <authorList>
            <person name="Haridas S."/>
            <person name="Albert R."/>
            <person name="Binder M."/>
            <person name="Bloem J."/>
            <person name="Labutti K."/>
            <person name="Salamov A."/>
            <person name="Andreopoulos B."/>
            <person name="Baker S."/>
            <person name="Barry K."/>
            <person name="Bills G."/>
            <person name="Bluhm B."/>
            <person name="Cannon C."/>
            <person name="Castanera R."/>
            <person name="Culley D."/>
            <person name="Daum C."/>
            <person name="Ezra D."/>
            <person name="Gonzalez J."/>
            <person name="Henrissat B."/>
            <person name="Kuo A."/>
            <person name="Liang C."/>
            <person name="Lipzen A."/>
            <person name="Lutzoni F."/>
            <person name="Magnuson J."/>
            <person name="Mondo S."/>
            <person name="Nolan M."/>
            <person name="Ohm R."/>
            <person name="Pangilinan J."/>
            <person name="Park H.-J."/>
            <person name="Ramirez L."/>
            <person name="Alfaro M."/>
            <person name="Sun H."/>
            <person name="Tritt A."/>
            <person name="Yoshinaga Y."/>
            <person name="Zwiers L.-H."/>
            <person name="Turgeon B."/>
            <person name="Goodwin S."/>
            <person name="Spatafora J."/>
            <person name="Crous P."/>
            <person name="Grigoriev I."/>
        </authorList>
    </citation>
    <scope>NUCLEOTIDE SEQUENCE</scope>
    <source>
        <strain evidence="8">CBS 119687</strain>
    </source>
</reference>
<keyword evidence="9" id="KW-1185">Reference proteome</keyword>
<feature type="transmembrane region" description="Helical" evidence="7">
    <location>
        <begin position="273"/>
        <end position="293"/>
    </location>
</feature>
<dbReference type="EMBL" id="ML977499">
    <property type="protein sequence ID" value="KAF2133298.1"/>
    <property type="molecule type" value="Genomic_DNA"/>
</dbReference>
<dbReference type="GO" id="GO:0038023">
    <property type="term" value="F:signaling receptor activity"/>
    <property type="evidence" value="ECO:0007669"/>
    <property type="project" value="TreeGrafter"/>
</dbReference>
<evidence type="ECO:0000256" key="7">
    <source>
        <dbReference type="SAM" id="Phobius"/>
    </source>
</evidence>
<dbReference type="Pfam" id="PF03006">
    <property type="entry name" value="HlyIII"/>
    <property type="match status" value="1"/>
</dbReference>
<dbReference type="OrthoDB" id="529367at2759"/>
<feature type="transmembrane region" description="Helical" evidence="7">
    <location>
        <begin position="104"/>
        <end position="123"/>
    </location>
</feature>
<dbReference type="GO" id="GO:0016020">
    <property type="term" value="C:membrane"/>
    <property type="evidence" value="ECO:0007669"/>
    <property type="project" value="UniProtKB-SubCell"/>
</dbReference>
<dbReference type="GeneID" id="54405114"/>
<feature type="transmembrane region" description="Helical" evidence="7">
    <location>
        <begin position="143"/>
        <end position="160"/>
    </location>
</feature>
<feature type="transmembrane region" description="Helical" evidence="7">
    <location>
        <begin position="202"/>
        <end position="220"/>
    </location>
</feature>
<feature type="binding site" evidence="6">
    <location>
        <position position="275"/>
    </location>
    <ligand>
        <name>Zn(2+)</name>
        <dbReference type="ChEBI" id="CHEBI:29105"/>
    </ligand>
</feature>
<evidence type="ECO:0000256" key="5">
    <source>
        <dbReference type="ARBA" id="ARBA00023136"/>
    </source>
</evidence>
<evidence type="ECO:0000256" key="2">
    <source>
        <dbReference type="ARBA" id="ARBA00007018"/>
    </source>
</evidence>
<dbReference type="RefSeq" id="XP_033527685.1">
    <property type="nucleotide sequence ID" value="XM_033664682.1"/>
</dbReference>
<feature type="transmembrane region" description="Helical" evidence="7">
    <location>
        <begin position="71"/>
        <end position="92"/>
    </location>
</feature>
<dbReference type="GO" id="GO:0006882">
    <property type="term" value="P:intracellular zinc ion homeostasis"/>
    <property type="evidence" value="ECO:0007669"/>
    <property type="project" value="TreeGrafter"/>
</dbReference>
<dbReference type="InterPro" id="IPR004254">
    <property type="entry name" value="AdipoR/HlyIII-related"/>
</dbReference>
<keyword evidence="5 7" id="KW-0472">Membrane</keyword>
<keyword evidence="6" id="KW-0479">Metal-binding</keyword>
<dbReference type="PANTHER" id="PTHR20855">
    <property type="entry name" value="ADIPOR/PROGESTIN RECEPTOR-RELATED"/>
    <property type="match status" value="1"/>
</dbReference>
<dbReference type="AlphaFoldDB" id="A0A6A6AQ61"/>